<dbReference type="HOGENOM" id="CLU_098620_2_0_14"/>
<protein>
    <submittedName>
        <fullName evidence="2">Uncharacterized protein</fullName>
    </submittedName>
</protein>
<keyword evidence="1" id="KW-0472">Membrane</keyword>
<gene>
    <name evidence="2" type="ordered locus">MHC_03195</name>
</gene>
<evidence type="ECO:0000313" key="3">
    <source>
        <dbReference type="Proteomes" id="UP000009135"/>
    </source>
</evidence>
<dbReference type="KEGG" id="mhe:MHC_03195"/>
<organism evidence="2 3">
    <name type="scientific">Mycoplasma haemocanis (strain Illinois)</name>
    <dbReference type="NCBI Taxonomy" id="1111676"/>
    <lineage>
        <taxon>Bacteria</taxon>
        <taxon>Bacillati</taxon>
        <taxon>Mycoplasmatota</taxon>
        <taxon>Mollicutes</taxon>
        <taxon>Mycoplasmataceae</taxon>
        <taxon>Mycoplasma</taxon>
    </lineage>
</organism>
<feature type="transmembrane region" description="Helical" evidence="1">
    <location>
        <begin position="6"/>
        <end position="24"/>
    </location>
</feature>
<dbReference type="AlphaFoldDB" id="H6N777"/>
<dbReference type="STRING" id="1111676.MHC_03195"/>
<evidence type="ECO:0000313" key="2">
    <source>
        <dbReference type="EMBL" id="AEW45499.1"/>
    </source>
</evidence>
<accession>H6N777</accession>
<dbReference type="EMBL" id="CP003199">
    <property type="protein sequence ID" value="AEW45499.1"/>
    <property type="molecule type" value="Genomic_DNA"/>
</dbReference>
<keyword evidence="1" id="KW-1133">Transmembrane helix</keyword>
<proteinExistence type="predicted"/>
<dbReference type="OrthoDB" id="9826726at2"/>
<dbReference type="Proteomes" id="UP000009135">
    <property type="component" value="Chromosome"/>
</dbReference>
<reference evidence="2 3" key="1">
    <citation type="journal article" date="2012" name="J. Bacteriol.">
        <title>Complete genome sequence of Mycoplasma haemocanis strain Illinois.</title>
        <authorList>
            <person name="do Nascimento N.C."/>
            <person name="Guimaraes A.M."/>
            <person name="Santos A.P."/>
            <person name="Sanmiguel P.J."/>
            <person name="Messick J.B."/>
        </authorList>
    </citation>
    <scope>NUCLEOTIDE SEQUENCE [LARGE SCALE GENOMIC DNA]</scope>
    <source>
        <strain evidence="2 3">Illinois</strain>
    </source>
</reference>
<name>H6N777_MYCHN</name>
<evidence type="ECO:0000256" key="1">
    <source>
        <dbReference type="SAM" id="Phobius"/>
    </source>
</evidence>
<keyword evidence="1" id="KW-0812">Transmembrane</keyword>
<keyword evidence="3" id="KW-1185">Reference proteome</keyword>
<sequence length="205" mass="22893">MEAWKLGASLFGVGGAIGGGYLVYPYASPEDKRTILDELKSKDKSPITDNESQWTLKKTLYDKSPNNYKISVQGIEKSSITVSELKEWCSNNMKETYSPNKNDILSKVEKWCLKPDIKEALSKETGGLIPFDEKPNNSAWSSKISSQNGSIQEDLINKWKLNHTTGSPNTVSPEVLSAACKEKIKGEYISDADENYTLSKKWCLK</sequence>